<dbReference type="Gene3D" id="2.60.40.1730">
    <property type="entry name" value="tricorn interacting facor f3 domain"/>
    <property type="match status" value="1"/>
</dbReference>
<keyword evidence="9" id="KW-0862">Zinc</keyword>
<feature type="domain" description="Aminopeptidase N-like N-terminal" evidence="14">
    <location>
        <begin position="57"/>
        <end position="220"/>
    </location>
</feature>
<evidence type="ECO:0000256" key="7">
    <source>
        <dbReference type="ARBA" id="ARBA00022723"/>
    </source>
</evidence>
<dbReference type="GO" id="GO:0016285">
    <property type="term" value="F:alanyl aminopeptidase activity"/>
    <property type="evidence" value="ECO:0007669"/>
    <property type="project" value="UniProtKB-EC"/>
</dbReference>
<keyword evidence="7" id="KW-0479">Metal-binding</keyword>
<dbReference type="RefSeq" id="WP_203925281.1">
    <property type="nucleotide sequence ID" value="NZ_BOPH01000001.1"/>
</dbReference>
<comment type="catalytic activity">
    <reaction evidence="1">
        <text>Release of an N-terminal amino acid, Xaa-|-Yaa- from a peptide, amide or arylamide. Xaa is preferably Ala, but may be most amino acids including Pro (slow action). When a terminal hydrophobic residue is followed by a prolyl residue, the two may be released as an intact Xaa-Pro dipeptide.</text>
        <dbReference type="EC" id="3.4.11.2"/>
    </reaction>
</comment>
<comment type="caution">
    <text evidence="15">The sequence shown here is derived from an EMBL/GenBank/DDBJ whole genome shotgun (WGS) entry which is preliminary data.</text>
</comment>
<keyword evidence="16" id="KW-1185">Reference proteome</keyword>
<keyword evidence="10" id="KW-0482">Metalloprotease</keyword>
<evidence type="ECO:0000256" key="2">
    <source>
        <dbReference type="ARBA" id="ARBA00001947"/>
    </source>
</evidence>
<dbReference type="PROSITE" id="PS51257">
    <property type="entry name" value="PROKAR_LIPOPROTEIN"/>
    <property type="match status" value="1"/>
</dbReference>
<dbReference type="SUPFAM" id="SSF55486">
    <property type="entry name" value="Metalloproteases ('zincins'), catalytic domain"/>
    <property type="match status" value="1"/>
</dbReference>
<comment type="similarity">
    <text evidence="3">Belongs to the peptidase M1 family.</text>
</comment>
<evidence type="ECO:0000256" key="1">
    <source>
        <dbReference type="ARBA" id="ARBA00000098"/>
    </source>
</evidence>
<evidence type="ECO:0000256" key="11">
    <source>
        <dbReference type="ARBA" id="ARBA00029811"/>
    </source>
</evidence>
<protein>
    <recommendedName>
        <fullName evidence="5">Aminopeptidase N</fullName>
        <ecNumber evidence="4">3.4.11.2</ecNumber>
    </recommendedName>
    <alternativeName>
        <fullName evidence="11">Alanine aminopeptidase</fullName>
    </alternativeName>
    <alternativeName>
        <fullName evidence="12">Lysyl aminopeptidase</fullName>
    </alternativeName>
</protein>
<evidence type="ECO:0000256" key="5">
    <source>
        <dbReference type="ARBA" id="ARBA00015611"/>
    </source>
</evidence>
<proteinExistence type="inferred from homology"/>
<dbReference type="InterPro" id="IPR045357">
    <property type="entry name" value="Aminopeptidase_N-like_N"/>
</dbReference>
<dbReference type="InterPro" id="IPR050344">
    <property type="entry name" value="Peptidase_M1_aminopeptidases"/>
</dbReference>
<dbReference type="Pfam" id="PF17900">
    <property type="entry name" value="Peptidase_M1_N"/>
    <property type="match status" value="1"/>
</dbReference>
<dbReference type="Pfam" id="PF01433">
    <property type="entry name" value="Peptidase_M1"/>
    <property type="match status" value="1"/>
</dbReference>
<sequence length="467" mass="50972">MRRWMVIALATGLVVAGCARPDGLARPMPAEVARPGAAGAGDEYFPAMGNGGYDVGRYVLKLRYDPGTDVLSGLATIEATATHALSRFNLDFSGFDIAALRVSGADATWQREGQRELVVTPAAPLASGTAFRVEVEYSGKPGGEFRHTVDGALAVGEPESASDWYPANEHPSDKAAYDFEITVPDTQTVIANGIFGGAIPADAGWHTVRWRATTPMAAYLSTLAIGRYRVFEEAFEGKPVYSAVDERIPAGGVADRALRRTGEVTAYLATRFGPYPFEALGGVITAERLGFALETQTRPVYESSFFRGTELEATSIIAHEIAHQWFGDSVSVERWREIWLNEGFATYAQWLWEEHAGGPTAQQAFDDVYRAPVSSDVWSPPPGDPSAPGLFADSVYVRGAMTVHALRLTIGDDAFFRLLPEWTASQRNATATTEEFVELAERVSGVQLDDLFQIWLYTEEKPPYPRR</sequence>
<dbReference type="CDD" id="cd09603">
    <property type="entry name" value="M1_APN_like"/>
    <property type="match status" value="1"/>
</dbReference>
<keyword evidence="8" id="KW-0378">Hydrolase</keyword>
<dbReference type="GO" id="GO:0008237">
    <property type="term" value="F:metallopeptidase activity"/>
    <property type="evidence" value="ECO:0007669"/>
    <property type="project" value="UniProtKB-KW"/>
</dbReference>
<dbReference type="InterPro" id="IPR027268">
    <property type="entry name" value="Peptidase_M4/M1_CTD_sf"/>
</dbReference>
<gene>
    <name evidence="15" type="ORF">Voc01_002140</name>
</gene>
<dbReference type="InterPro" id="IPR042097">
    <property type="entry name" value="Aminopeptidase_N-like_N_sf"/>
</dbReference>
<organism evidence="15 16">
    <name type="scientific">Virgisporangium ochraceum</name>
    <dbReference type="NCBI Taxonomy" id="65505"/>
    <lineage>
        <taxon>Bacteria</taxon>
        <taxon>Bacillati</taxon>
        <taxon>Actinomycetota</taxon>
        <taxon>Actinomycetes</taxon>
        <taxon>Micromonosporales</taxon>
        <taxon>Micromonosporaceae</taxon>
        <taxon>Virgisporangium</taxon>
    </lineage>
</organism>
<dbReference type="SUPFAM" id="SSF63737">
    <property type="entry name" value="Leukotriene A4 hydrolase N-terminal domain"/>
    <property type="match status" value="1"/>
</dbReference>
<comment type="cofactor">
    <cofactor evidence="2">
        <name>Zn(2+)</name>
        <dbReference type="ChEBI" id="CHEBI:29105"/>
    </cofactor>
</comment>
<evidence type="ECO:0000313" key="16">
    <source>
        <dbReference type="Proteomes" id="UP000635606"/>
    </source>
</evidence>
<evidence type="ECO:0000256" key="12">
    <source>
        <dbReference type="ARBA" id="ARBA00031533"/>
    </source>
</evidence>
<reference evidence="15" key="1">
    <citation type="submission" date="2021-01" db="EMBL/GenBank/DDBJ databases">
        <title>Whole genome shotgun sequence of Virgisporangium ochraceum NBRC 16418.</title>
        <authorList>
            <person name="Komaki H."/>
            <person name="Tamura T."/>
        </authorList>
    </citation>
    <scope>NUCLEOTIDE SEQUENCE</scope>
    <source>
        <strain evidence="15">NBRC 16418</strain>
    </source>
</reference>
<dbReference type="PRINTS" id="PR00756">
    <property type="entry name" value="ALADIPTASE"/>
</dbReference>
<dbReference type="EC" id="3.4.11.2" evidence="4"/>
<evidence type="ECO:0000256" key="3">
    <source>
        <dbReference type="ARBA" id="ARBA00010136"/>
    </source>
</evidence>
<evidence type="ECO:0000259" key="13">
    <source>
        <dbReference type="Pfam" id="PF01433"/>
    </source>
</evidence>
<evidence type="ECO:0000259" key="14">
    <source>
        <dbReference type="Pfam" id="PF17900"/>
    </source>
</evidence>
<dbReference type="EMBL" id="BOPH01000001">
    <property type="protein sequence ID" value="GIJ65297.1"/>
    <property type="molecule type" value="Genomic_DNA"/>
</dbReference>
<dbReference type="PANTHER" id="PTHR11533:SF297">
    <property type="entry name" value="AMINOPEPTIDASE N"/>
    <property type="match status" value="1"/>
</dbReference>
<name>A0A8J3ZJM5_9ACTN</name>
<evidence type="ECO:0000256" key="10">
    <source>
        <dbReference type="ARBA" id="ARBA00023049"/>
    </source>
</evidence>
<evidence type="ECO:0000256" key="9">
    <source>
        <dbReference type="ARBA" id="ARBA00022833"/>
    </source>
</evidence>
<keyword evidence="6" id="KW-0645">Protease</keyword>
<dbReference type="Gene3D" id="1.10.390.10">
    <property type="entry name" value="Neutral Protease Domain 2"/>
    <property type="match status" value="1"/>
</dbReference>
<dbReference type="GO" id="GO:0008270">
    <property type="term" value="F:zinc ion binding"/>
    <property type="evidence" value="ECO:0007669"/>
    <property type="project" value="InterPro"/>
</dbReference>
<dbReference type="PANTHER" id="PTHR11533">
    <property type="entry name" value="PROTEASE M1 ZINC METALLOPROTEASE"/>
    <property type="match status" value="1"/>
</dbReference>
<evidence type="ECO:0000256" key="4">
    <source>
        <dbReference type="ARBA" id="ARBA00012564"/>
    </source>
</evidence>
<evidence type="ECO:0000256" key="6">
    <source>
        <dbReference type="ARBA" id="ARBA00022670"/>
    </source>
</evidence>
<dbReference type="Proteomes" id="UP000635606">
    <property type="component" value="Unassembled WGS sequence"/>
</dbReference>
<feature type="domain" description="Peptidase M1 membrane alanine aminopeptidase" evidence="13">
    <location>
        <begin position="311"/>
        <end position="455"/>
    </location>
</feature>
<evidence type="ECO:0000313" key="15">
    <source>
        <dbReference type="EMBL" id="GIJ65297.1"/>
    </source>
</evidence>
<evidence type="ECO:0000256" key="8">
    <source>
        <dbReference type="ARBA" id="ARBA00022801"/>
    </source>
</evidence>
<dbReference type="InterPro" id="IPR014782">
    <property type="entry name" value="Peptidase_M1_dom"/>
</dbReference>
<dbReference type="AlphaFoldDB" id="A0A8J3ZJM5"/>
<dbReference type="InterPro" id="IPR001930">
    <property type="entry name" value="Peptidase_M1"/>
</dbReference>
<dbReference type="GO" id="GO:0006508">
    <property type="term" value="P:proteolysis"/>
    <property type="evidence" value="ECO:0007669"/>
    <property type="project" value="UniProtKB-KW"/>
</dbReference>
<accession>A0A8J3ZJM5</accession>